<dbReference type="InterPro" id="IPR009081">
    <property type="entry name" value="PP-bd_ACP"/>
</dbReference>
<dbReference type="EMBL" id="ML735714">
    <property type="protein sequence ID" value="KAE8419740.1"/>
    <property type="molecule type" value="Genomic_DNA"/>
</dbReference>
<evidence type="ECO:0000313" key="7">
    <source>
        <dbReference type="Proteomes" id="UP000325395"/>
    </source>
</evidence>
<dbReference type="InterPro" id="IPR001242">
    <property type="entry name" value="Condensation_dom"/>
</dbReference>
<accession>A0ABQ6WRJ3</accession>
<dbReference type="InterPro" id="IPR042099">
    <property type="entry name" value="ANL_N_sf"/>
</dbReference>
<dbReference type="InterPro" id="IPR036736">
    <property type="entry name" value="ACP-like_sf"/>
</dbReference>
<reference evidence="6 7" key="1">
    <citation type="submission" date="2019-04" db="EMBL/GenBank/DDBJ databases">
        <authorList>
            <consortium name="DOE Joint Genome Institute"/>
            <person name="Mondo S."/>
            <person name="Kjaerbolling I."/>
            <person name="Vesth T."/>
            <person name="Frisvad J.C."/>
            <person name="Nybo J.L."/>
            <person name="Theobald S."/>
            <person name="Kildgaard S."/>
            <person name="Isbrandt T."/>
            <person name="Kuo A."/>
            <person name="Sato A."/>
            <person name="Lyhne E.K."/>
            <person name="Kogle M.E."/>
            <person name="Wiebenga A."/>
            <person name="Kun R.S."/>
            <person name="Lubbers R.J."/>
            <person name="Makela M.R."/>
            <person name="Barry K."/>
            <person name="Chovatia M."/>
            <person name="Clum A."/>
            <person name="Daum C."/>
            <person name="Haridas S."/>
            <person name="He G."/>
            <person name="LaButti K."/>
            <person name="Lipzen A."/>
            <person name="Riley R."/>
            <person name="Salamov A."/>
            <person name="Simmons B.A."/>
            <person name="Magnuson J.K."/>
            <person name="Henrissat B."/>
            <person name="Mortensen U.H."/>
            <person name="Larsen T.O."/>
            <person name="Devries R.P."/>
            <person name="Grigoriev I.V."/>
            <person name="Machida M."/>
            <person name="Baker S.E."/>
            <person name="Andersen M.R."/>
            <person name="Cantor M.N."/>
            <person name="Hua S.X."/>
        </authorList>
    </citation>
    <scope>NUCLEOTIDE SEQUENCE [LARGE SCALE GENOMIC DNA]</scope>
    <source>
        <strain evidence="6 7">CBS 117616</strain>
    </source>
</reference>
<dbReference type="Pfam" id="PF00668">
    <property type="entry name" value="Condensation"/>
    <property type="match status" value="1"/>
</dbReference>
<proteinExistence type="inferred from homology"/>
<evidence type="ECO:0000259" key="5">
    <source>
        <dbReference type="PROSITE" id="PS50075"/>
    </source>
</evidence>
<dbReference type="Gene3D" id="1.10.1200.10">
    <property type="entry name" value="ACP-like"/>
    <property type="match status" value="1"/>
</dbReference>
<comment type="similarity">
    <text evidence="4">Belongs to the NRP synthetase family.</text>
</comment>
<evidence type="ECO:0000256" key="2">
    <source>
        <dbReference type="ARBA" id="ARBA00022553"/>
    </source>
</evidence>
<dbReference type="PROSITE" id="PS00455">
    <property type="entry name" value="AMP_BINDING"/>
    <property type="match status" value="1"/>
</dbReference>
<keyword evidence="3" id="KW-0436">Ligase</keyword>
<evidence type="ECO:0000256" key="4">
    <source>
        <dbReference type="ARBA" id="ARBA00029454"/>
    </source>
</evidence>
<feature type="domain" description="Carrier" evidence="5">
    <location>
        <begin position="811"/>
        <end position="887"/>
    </location>
</feature>
<dbReference type="InterPro" id="IPR006162">
    <property type="entry name" value="Ppantetheine_attach_site"/>
</dbReference>
<keyword evidence="7" id="KW-1185">Reference proteome</keyword>
<dbReference type="InterPro" id="IPR020806">
    <property type="entry name" value="PKS_PP-bd"/>
</dbReference>
<dbReference type="Gene3D" id="3.40.50.12780">
    <property type="entry name" value="N-terminal domain of ligase-like"/>
    <property type="match status" value="1"/>
</dbReference>
<dbReference type="PROSITE" id="PS50075">
    <property type="entry name" value="CARRIER"/>
    <property type="match status" value="1"/>
</dbReference>
<dbReference type="SMART" id="SM00823">
    <property type="entry name" value="PKS_PP"/>
    <property type="match status" value="1"/>
</dbReference>
<dbReference type="Pfam" id="PF00550">
    <property type="entry name" value="PP-binding"/>
    <property type="match status" value="1"/>
</dbReference>
<dbReference type="CDD" id="cd19542">
    <property type="entry name" value="CT_NRPS-like"/>
    <property type="match status" value="1"/>
</dbReference>
<evidence type="ECO:0000313" key="6">
    <source>
        <dbReference type="EMBL" id="KAE8419740.1"/>
    </source>
</evidence>
<dbReference type="NCBIfam" id="TIGR01733">
    <property type="entry name" value="AA-adenyl-dom"/>
    <property type="match status" value="1"/>
</dbReference>
<dbReference type="SUPFAM" id="SSF47336">
    <property type="entry name" value="ACP-like"/>
    <property type="match status" value="1"/>
</dbReference>
<dbReference type="SUPFAM" id="SSF52777">
    <property type="entry name" value="CoA-dependent acyltransferases"/>
    <property type="match status" value="3"/>
</dbReference>
<dbReference type="SUPFAM" id="SSF56801">
    <property type="entry name" value="Acetyl-CoA synthetase-like"/>
    <property type="match status" value="1"/>
</dbReference>
<keyword evidence="1" id="KW-0596">Phosphopantetheine</keyword>
<protein>
    <recommendedName>
        <fullName evidence="5">Carrier domain-containing protein</fullName>
    </recommendedName>
</protein>
<name>A0ABQ6WRJ3_9EURO</name>
<dbReference type="CDD" id="cd05918">
    <property type="entry name" value="A_NRPS_SidN3_like"/>
    <property type="match status" value="1"/>
</dbReference>
<organism evidence="6 7">
    <name type="scientific">Aspergillus pseudocaelatus</name>
    <dbReference type="NCBI Taxonomy" id="1825620"/>
    <lineage>
        <taxon>Eukaryota</taxon>
        <taxon>Fungi</taxon>
        <taxon>Dikarya</taxon>
        <taxon>Ascomycota</taxon>
        <taxon>Pezizomycotina</taxon>
        <taxon>Eurotiomycetes</taxon>
        <taxon>Eurotiomycetidae</taxon>
        <taxon>Eurotiales</taxon>
        <taxon>Aspergillaceae</taxon>
        <taxon>Aspergillus</taxon>
        <taxon>Aspergillus subgen. Circumdati</taxon>
    </lineage>
</organism>
<gene>
    <name evidence="6" type="ORF">BDV36DRAFT_293857</name>
</gene>
<dbReference type="InterPro" id="IPR045851">
    <property type="entry name" value="AMP-bd_C_sf"/>
</dbReference>
<sequence>MGRTGISAQPCFFPPLVVQSEHESGRSEVVELRESVIVPLKVLDTRLLASWLQSENIDLLSLLKTAWAVVLRAYTAGNHICFGFVGAEKQKRRASHWSELREQINVYESAITGRTLIRQLLHHGEYSSDSECSDLSNTANNTPPTSGWPFNSIICIGRNDPQKGSESVRMSLSDMCREGLNEFQIIVSLYRDETTNVLSTVIDYTTTVLSYDQAQAVAETLNKTISEVVQHTNQTVAALDLCSDFDVQRMIQWNKAALSMPRREQCVSQLISRRCIEQSDATAISAWDGEMTYGDLHQRSSALAVKLTEVGVGPGVFVPLFFEKSKWAVVALLAVIKAGGAFILLDISYPPRRIRTICESVLAKVAVSSPQSRALAGEMVPLVVAIGDDCRETPNLSHSPTSSEPLGGTPDSPLYVIFTSGSTGDPKGVIIDNVSLCSTYDRVCHALSFSRSTRLLQFASHAFTLCSREILLVLIAGGCLCIPSEVDRVNDLAGFMNRHRVNFATLTPSVAGTLSPASILTLQTLLLGGEVVRPAHIATWAGKVHLMIGYAASEIAGTASVGSNLQPHSDPRNVGFACCASLWVVDAETPHKLAPVGAVGELVLQSYGIACGYLNDKEKTNQRFIHQAGWQARLPLHARATARLYQTGDMFRYNMDGSLCYVERKDNQVKVNGQRIELGDIESHITASCTLIHSSVVLLLQPDQQSPRSFLVAFVRPERTARWGTAGNNPLAIVQHPSNEFYHDIETISQQLRGSLPSYMIPLVFIPLSSIPLTLTGKVNRRLLLETVATWPEDRFASYRCGSQSSAIYKAPVTHRDGQVRRLVASILKKETEAISMGSSFLALGGDSVSAMRLVTLAKQEGLRLTVGDIFNHPILSDLATVVREGARVELQPKKYKFKGANAYGGILGRLPTEIADNIHEIIPATAYQRMTLAELRPRYLRIALPNNVNRDRLLSACQQLLDRHTILRTIFELDNETNGPQGEIVQVILRPYKLKFIDYHDIDDLDRHCLNDTLTSPSSTGGGLQFQAQLLTMRDSRLFLLLRFIHAQYDGICLPVMSEDISSAYNGLPPAPTAPFSDHLHAVWASRNDEGLEAWRSMLKGSEMTILKPKQRVINQMEKAIREPHPVKVMKWTGLVSPPENITMASVVKAAWALTFAKFVSARDPTTFCAEASLKDIVFGQVVHGRGLGIAHESRILGPCVNTVPVRVDLSRSTSNYDLLHQVQQQHLAMMPFENIGLGDIVQNCTDWKPGTKFGSVLRFQNFDANLSCVFDGVAYEASVYHLPNRPSEKIHVIIMPSEDGMGIVMNGYDHVVHQEEAEDLISCFCTAIQDLARTPTE</sequence>
<dbReference type="InterPro" id="IPR023213">
    <property type="entry name" value="CAT-like_dom_sf"/>
</dbReference>
<dbReference type="InterPro" id="IPR010071">
    <property type="entry name" value="AA_adenyl_dom"/>
</dbReference>
<dbReference type="PROSITE" id="PS00012">
    <property type="entry name" value="PHOSPHOPANTETHEINE"/>
    <property type="match status" value="1"/>
</dbReference>
<dbReference type="Proteomes" id="UP000325395">
    <property type="component" value="Unassembled WGS sequence"/>
</dbReference>
<dbReference type="Pfam" id="PF00501">
    <property type="entry name" value="AMP-binding"/>
    <property type="match status" value="1"/>
</dbReference>
<evidence type="ECO:0000256" key="1">
    <source>
        <dbReference type="ARBA" id="ARBA00022450"/>
    </source>
</evidence>
<keyword evidence="2" id="KW-0597">Phosphoprotein</keyword>
<dbReference type="InterPro" id="IPR000873">
    <property type="entry name" value="AMP-dep_synth/lig_dom"/>
</dbReference>
<dbReference type="Gene3D" id="3.30.559.10">
    <property type="entry name" value="Chloramphenicol acetyltransferase-like domain"/>
    <property type="match status" value="1"/>
</dbReference>
<dbReference type="PANTHER" id="PTHR45527:SF16">
    <property type="entry name" value="NONRIBOSOMAL PEPTIDE SYNTHASE ATNA-RELATED"/>
    <property type="match status" value="1"/>
</dbReference>
<dbReference type="Gene3D" id="3.30.300.30">
    <property type="match status" value="1"/>
</dbReference>
<dbReference type="PANTHER" id="PTHR45527">
    <property type="entry name" value="NONRIBOSOMAL PEPTIDE SYNTHETASE"/>
    <property type="match status" value="1"/>
</dbReference>
<dbReference type="InterPro" id="IPR020845">
    <property type="entry name" value="AMP-binding_CS"/>
</dbReference>
<dbReference type="Gene3D" id="3.30.559.30">
    <property type="entry name" value="Nonribosomal peptide synthetase, condensation domain"/>
    <property type="match status" value="2"/>
</dbReference>
<evidence type="ECO:0000256" key="3">
    <source>
        <dbReference type="ARBA" id="ARBA00022598"/>
    </source>
</evidence>